<dbReference type="GO" id="GO:0006432">
    <property type="term" value="P:phenylalanyl-tRNA aminoacylation"/>
    <property type="evidence" value="ECO:0007669"/>
    <property type="project" value="InterPro"/>
</dbReference>
<evidence type="ECO:0000259" key="19">
    <source>
        <dbReference type="PROSITE" id="PS50886"/>
    </source>
</evidence>
<sequence length="806" mass="85707">MKFTLSWLKAHLETEKSLDELTDKLTMIGLEVEDVHNPSELLAPFHVAHVVSAAQHPNADRLRVCIVDTGTEKVQVVCGAPNARTGMRGVFAPSGTTIPGTGLHLKPTTIRGVESNGMLCSEREMGLSDEHDGIIELPGDAPIGAPFASLVGLDDPVIEIAITPNRSDCLGVYGIARDLAAADMGTLKDGGVEPVTGTFDSPVDIRLDFDEATKDACPVFAGRMVRGLKNGPSPEWLQRRLRAIGLRPINALVDITNFITYDRGRPLHVYDASLLTGDIGARMGRAGESFTALDGKTYEVDETVCVIADEARVLGLGGIMGGTYSGSQAETTDVFIECAIFDPVRTAETGRRFGIDSDARYRFERGVDPAFVEPGLDLATAMVIEICGGAPSRTVVAGKAPDTRPAIDFDLAQVKRLTGIDLPAPEIRYILKMLGFWVAGLGDANVKVAAPSWRPDIHGAADLVEEVLRIAGMDRLPVRSLPTLSTITRTVATLSQTRSRKARRGLAGRGMVELVTWSFISRTHAQAFGGGQDALELLNPISSEMSSMRPGLLPGLVAAATRNADRGFADFGVFEVGQAYRGIAPEDQYASAAGIRRGQSKLAGEGRDWREPAGNVDAYDAKADAMATLAGLGVKTDKVQIVAQAPGWYHPGRSAVARLGPKNVLAAFGEMHPGVLKTLGAQGPLVAFEVFLDAIPAPRSKSGRSRPALEAWSLQPVTRDLAFLADDTVPAGDLIRAAKGADTALITNVKLFDVYQGTGVGEGKISLAIEVTLQPREKSLTDEDIDKVMQGVVAKVEKATGAALRG</sequence>
<dbReference type="HAMAP" id="MF_00283">
    <property type="entry name" value="Phe_tRNA_synth_beta1"/>
    <property type="match status" value="1"/>
</dbReference>
<evidence type="ECO:0000259" key="20">
    <source>
        <dbReference type="PROSITE" id="PS51447"/>
    </source>
</evidence>
<dbReference type="FunFam" id="2.40.50.140:FF:000045">
    <property type="entry name" value="Phenylalanine--tRNA ligase beta subunit"/>
    <property type="match status" value="1"/>
</dbReference>
<dbReference type="InterPro" id="IPR002547">
    <property type="entry name" value="tRNA-bd_dom"/>
</dbReference>
<dbReference type="FunFam" id="3.30.70.380:FF:000001">
    <property type="entry name" value="Phenylalanine--tRNA ligase beta subunit"/>
    <property type="match status" value="1"/>
</dbReference>
<dbReference type="PROSITE" id="PS51447">
    <property type="entry name" value="FDX_ACB"/>
    <property type="match status" value="1"/>
</dbReference>
<evidence type="ECO:0000256" key="15">
    <source>
        <dbReference type="ARBA" id="ARBA00022917"/>
    </source>
</evidence>
<dbReference type="SMART" id="SM00873">
    <property type="entry name" value="B3_4"/>
    <property type="match status" value="1"/>
</dbReference>
<evidence type="ECO:0000256" key="3">
    <source>
        <dbReference type="ARBA" id="ARBA00008653"/>
    </source>
</evidence>
<dbReference type="Gene3D" id="3.30.56.10">
    <property type="match status" value="2"/>
</dbReference>
<keyword evidence="16 22" id="KW-0030">Aminoacyl-tRNA synthetase</keyword>
<evidence type="ECO:0000256" key="16">
    <source>
        <dbReference type="ARBA" id="ARBA00023146"/>
    </source>
</evidence>
<evidence type="ECO:0000256" key="13">
    <source>
        <dbReference type="ARBA" id="ARBA00022842"/>
    </source>
</evidence>
<comment type="subunit">
    <text evidence="4">Tetramer of two alpha and two beta subunits.</text>
</comment>
<evidence type="ECO:0000256" key="2">
    <source>
        <dbReference type="ARBA" id="ARBA00004496"/>
    </source>
</evidence>
<dbReference type="InterPro" id="IPR005146">
    <property type="entry name" value="B3/B4_tRNA-bd"/>
</dbReference>
<evidence type="ECO:0000256" key="10">
    <source>
        <dbReference type="ARBA" id="ARBA00022723"/>
    </source>
</evidence>
<dbReference type="InterPro" id="IPR045060">
    <property type="entry name" value="Phe-tRNA-ligase_IIc_bsu"/>
</dbReference>
<dbReference type="InterPro" id="IPR036690">
    <property type="entry name" value="Fdx_antiC-bd_sf"/>
</dbReference>
<evidence type="ECO:0000256" key="18">
    <source>
        <dbReference type="ARBA" id="ARBA00049255"/>
    </source>
</evidence>
<dbReference type="Gene3D" id="2.40.50.140">
    <property type="entry name" value="Nucleic acid-binding proteins"/>
    <property type="match status" value="1"/>
</dbReference>
<dbReference type="PROSITE" id="PS50886">
    <property type="entry name" value="TRBD"/>
    <property type="match status" value="1"/>
</dbReference>
<feature type="domain" description="B5" evidence="21">
    <location>
        <begin position="402"/>
        <end position="478"/>
    </location>
</feature>
<keyword evidence="9 22" id="KW-0436">Ligase</keyword>
<dbReference type="InterPro" id="IPR004532">
    <property type="entry name" value="Phe-tRNA-ligase_IIc_bsu_bact"/>
</dbReference>
<accession>A0A3B0T7C8</accession>
<dbReference type="Gene3D" id="3.30.70.380">
    <property type="entry name" value="Ferrodoxin-fold anticodon-binding domain"/>
    <property type="match status" value="1"/>
</dbReference>
<keyword evidence="13" id="KW-0460">Magnesium</keyword>
<evidence type="ECO:0000313" key="22">
    <source>
        <dbReference type="EMBL" id="VAW14611.1"/>
    </source>
</evidence>
<proteinExistence type="inferred from homology"/>
<keyword evidence="12" id="KW-0067">ATP-binding</keyword>
<keyword evidence="14" id="KW-0694">RNA-binding</keyword>
<dbReference type="SUPFAM" id="SSF46955">
    <property type="entry name" value="Putative DNA-binding domain"/>
    <property type="match status" value="1"/>
</dbReference>
<comment type="subcellular location">
    <subcellularLocation>
        <location evidence="2">Cytoplasm</location>
    </subcellularLocation>
</comment>
<dbReference type="PROSITE" id="PS51483">
    <property type="entry name" value="B5"/>
    <property type="match status" value="1"/>
</dbReference>
<evidence type="ECO:0000256" key="4">
    <source>
        <dbReference type="ARBA" id="ARBA00011209"/>
    </source>
</evidence>
<evidence type="ECO:0000259" key="21">
    <source>
        <dbReference type="PROSITE" id="PS51483"/>
    </source>
</evidence>
<dbReference type="Pfam" id="PF01588">
    <property type="entry name" value="tRNA_bind"/>
    <property type="match status" value="1"/>
</dbReference>
<keyword evidence="7" id="KW-0963">Cytoplasm</keyword>
<evidence type="ECO:0000256" key="8">
    <source>
        <dbReference type="ARBA" id="ARBA00022555"/>
    </source>
</evidence>
<dbReference type="GO" id="GO:0000287">
    <property type="term" value="F:magnesium ion binding"/>
    <property type="evidence" value="ECO:0007669"/>
    <property type="project" value="InterPro"/>
</dbReference>
<evidence type="ECO:0000256" key="12">
    <source>
        <dbReference type="ARBA" id="ARBA00022840"/>
    </source>
</evidence>
<dbReference type="NCBIfam" id="NF045760">
    <property type="entry name" value="YtpR"/>
    <property type="match status" value="1"/>
</dbReference>
<dbReference type="InterPro" id="IPR005121">
    <property type="entry name" value="Fdx_antiC-bd"/>
</dbReference>
<evidence type="ECO:0000256" key="5">
    <source>
        <dbReference type="ARBA" id="ARBA00012814"/>
    </source>
</evidence>
<name>A0A3B0T7C8_9ZZZZ</name>
<dbReference type="Pfam" id="PF03147">
    <property type="entry name" value="FDX-ACB"/>
    <property type="match status" value="1"/>
</dbReference>
<dbReference type="PANTHER" id="PTHR10947:SF0">
    <property type="entry name" value="PHENYLALANINE--TRNA LIGASE BETA SUBUNIT"/>
    <property type="match status" value="1"/>
</dbReference>
<feature type="domain" description="TRNA-binding" evidence="19">
    <location>
        <begin position="39"/>
        <end position="148"/>
    </location>
</feature>
<dbReference type="CDD" id="cd00769">
    <property type="entry name" value="PheRS_beta_core"/>
    <property type="match status" value="1"/>
</dbReference>
<dbReference type="Gene3D" id="3.30.930.10">
    <property type="entry name" value="Bira Bifunctional Protein, Domain 2"/>
    <property type="match status" value="1"/>
</dbReference>
<dbReference type="InterPro" id="IPR005147">
    <property type="entry name" value="tRNA_synthase_B5-dom"/>
</dbReference>
<dbReference type="InterPro" id="IPR020825">
    <property type="entry name" value="Phe-tRNA_synthase-like_B3/B4"/>
</dbReference>
<dbReference type="CDD" id="cd02796">
    <property type="entry name" value="tRNA_bind_bactPheRS"/>
    <property type="match status" value="1"/>
</dbReference>
<keyword evidence="11" id="KW-0547">Nucleotide-binding</keyword>
<dbReference type="InterPro" id="IPR045864">
    <property type="entry name" value="aa-tRNA-synth_II/BPL/LPL"/>
</dbReference>
<dbReference type="SUPFAM" id="SSF50249">
    <property type="entry name" value="Nucleic acid-binding proteins"/>
    <property type="match status" value="1"/>
</dbReference>
<protein>
    <recommendedName>
        <fullName evidence="6">Phenylalanine--tRNA ligase beta subunit</fullName>
        <ecNumber evidence="5">6.1.1.20</ecNumber>
    </recommendedName>
    <alternativeName>
        <fullName evidence="17">Phenylalanyl-tRNA synthetase beta subunit</fullName>
    </alternativeName>
</protein>
<comment type="similarity">
    <text evidence="3">Belongs to the phenylalanyl-tRNA synthetase beta subunit family. Type 1 subfamily.</text>
</comment>
<feature type="domain" description="FDX-ACB" evidence="20">
    <location>
        <begin position="712"/>
        <end position="805"/>
    </location>
</feature>
<dbReference type="SMART" id="SM00874">
    <property type="entry name" value="B5"/>
    <property type="match status" value="1"/>
</dbReference>
<evidence type="ECO:0000256" key="17">
    <source>
        <dbReference type="ARBA" id="ARBA00033189"/>
    </source>
</evidence>
<reference evidence="22" key="1">
    <citation type="submission" date="2018-06" db="EMBL/GenBank/DDBJ databases">
        <authorList>
            <person name="Zhirakovskaya E."/>
        </authorList>
    </citation>
    <scope>NUCLEOTIDE SEQUENCE</scope>
</reference>
<dbReference type="GO" id="GO:0009328">
    <property type="term" value="C:phenylalanine-tRNA ligase complex"/>
    <property type="evidence" value="ECO:0007669"/>
    <property type="project" value="TreeGrafter"/>
</dbReference>
<dbReference type="PANTHER" id="PTHR10947">
    <property type="entry name" value="PHENYLALANYL-TRNA SYNTHETASE BETA CHAIN AND LEUCINE-RICH REPEAT-CONTAINING PROTEIN 47"/>
    <property type="match status" value="1"/>
</dbReference>
<dbReference type="InterPro" id="IPR009061">
    <property type="entry name" value="DNA-bd_dom_put_sf"/>
</dbReference>
<evidence type="ECO:0000256" key="6">
    <source>
        <dbReference type="ARBA" id="ARBA00017032"/>
    </source>
</evidence>
<dbReference type="SMART" id="SM00896">
    <property type="entry name" value="FDX-ACB"/>
    <property type="match status" value="1"/>
</dbReference>
<evidence type="ECO:0000256" key="7">
    <source>
        <dbReference type="ARBA" id="ARBA00022490"/>
    </source>
</evidence>
<dbReference type="SUPFAM" id="SSF56037">
    <property type="entry name" value="PheT/TilS domain"/>
    <property type="match status" value="1"/>
</dbReference>
<keyword evidence="8" id="KW-0820">tRNA-binding</keyword>
<dbReference type="GO" id="GO:0005524">
    <property type="term" value="F:ATP binding"/>
    <property type="evidence" value="ECO:0007669"/>
    <property type="project" value="UniProtKB-KW"/>
</dbReference>
<dbReference type="InterPro" id="IPR033714">
    <property type="entry name" value="tRNA_bind_bactPheRS"/>
</dbReference>
<dbReference type="GO" id="GO:0004826">
    <property type="term" value="F:phenylalanine-tRNA ligase activity"/>
    <property type="evidence" value="ECO:0007669"/>
    <property type="project" value="UniProtKB-EC"/>
</dbReference>
<comment type="catalytic activity">
    <reaction evidence="18">
        <text>tRNA(Phe) + L-phenylalanine + ATP = L-phenylalanyl-tRNA(Phe) + AMP + diphosphate + H(+)</text>
        <dbReference type="Rhea" id="RHEA:19413"/>
        <dbReference type="Rhea" id="RHEA-COMP:9668"/>
        <dbReference type="Rhea" id="RHEA-COMP:9699"/>
        <dbReference type="ChEBI" id="CHEBI:15378"/>
        <dbReference type="ChEBI" id="CHEBI:30616"/>
        <dbReference type="ChEBI" id="CHEBI:33019"/>
        <dbReference type="ChEBI" id="CHEBI:58095"/>
        <dbReference type="ChEBI" id="CHEBI:78442"/>
        <dbReference type="ChEBI" id="CHEBI:78531"/>
        <dbReference type="ChEBI" id="CHEBI:456215"/>
        <dbReference type="EC" id="6.1.1.20"/>
    </reaction>
</comment>
<dbReference type="EC" id="6.1.1.20" evidence="5"/>
<evidence type="ECO:0000256" key="1">
    <source>
        <dbReference type="ARBA" id="ARBA00001946"/>
    </source>
</evidence>
<keyword evidence="15" id="KW-0648">Protein biosynthesis</keyword>
<dbReference type="SUPFAM" id="SSF55681">
    <property type="entry name" value="Class II aaRS and biotin synthetases"/>
    <property type="match status" value="1"/>
</dbReference>
<dbReference type="GO" id="GO:0000049">
    <property type="term" value="F:tRNA binding"/>
    <property type="evidence" value="ECO:0007669"/>
    <property type="project" value="UniProtKB-KW"/>
</dbReference>
<gene>
    <name evidence="22" type="ORF">MNBD_ALPHA09-2158</name>
</gene>
<evidence type="ECO:0000256" key="11">
    <source>
        <dbReference type="ARBA" id="ARBA00022741"/>
    </source>
</evidence>
<evidence type="ECO:0000256" key="9">
    <source>
        <dbReference type="ARBA" id="ARBA00022598"/>
    </source>
</evidence>
<dbReference type="AlphaFoldDB" id="A0A3B0T7C8"/>
<organism evidence="22">
    <name type="scientific">hydrothermal vent metagenome</name>
    <dbReference type="NCBI Taxonomy" id="652676"/>
    <lineage>
        <taxon>unclassified sequences</taxon>
        <taxon>metagenomes</taxon>
        <taxon>ecological metagenomes</taxon>
    </lineage>
</organism>
<dbReference type="Gene3D" id="3.50.40.10">
    <property type="entry name" value="Phenylalanyl-trna Synthetase, Chain B, domain 3"/>
    <property type="match status" value="1"/>
</dbReference>
<dbReference type="SUPFAM" id="SSF54991">
    <property type="entry name" value="Anticodon-binding domain of PheRS"/>
    <property type="match status" value="1"/>
</dbReference>
<evidence type="ECO:0000256" key="14">
    <source>
        <dbReference type="ARBA" id="ARBA00022884"/>
    </source>
</evidence>
<dbReference type="Pfam" id="PF17759">
    <property type="entry name" value="tRNA_synthFbeta"/>
    <property type="match status" value="1"/>
</dbReference>
<dbReference type="Pfam" id="PF03483">
    <property type="entry name" value="B3_4"/>
    <property type="match status" value="1"/>
</dbReference>
<dbReference type="NCBIfam" id="TIGR00472">
    <property type="entry name" value="pheT_bact"/>
    <property type="match status" value="1"/>
</dbReference>
<comment type="cofactor">
    <cofactor evidence="1">
        <name>Mg(2+)</name>
        <dbReference type="ChEBI" id="CHEBI:18420"/>
    </cofactor>
</comment>
<dbReference type="InterPro" id="IPR012340">
    <property type="entry name" value="NA-bd_OB-fold"/>
</dbReference>
<dbReference type="EMBL" id="UOEM01000076">
    <property type="protein sequence ID" value="VAW14611.1"/>
    <property type="molecule type" value="Genomic_DNA"/>
</dbReference>
<dbReference type="InterPro" id="IPR041616">
    <property type="entry name" value="PheRS_beta_core"/>
</dbReference>
<keyword evidence="10" id="KW-0479">Metal-binding</keyword>
<dbReference type="Pfam" id="PF03484">
    <property type="entry name" value="B5"/>
    <property type="match status" value="1"/>
</dbReference>